<dbReference type="HAMAP" id="MF_01358">
    <property type="entry name" value="NDH1_NuoD"/>
    <property type="match status" value="1"/>
</dbReference>
<dbReference type="GO" id="GO:0051287">
    <property type="term" value="F:NAD binding"/>
    <property type="evidence" value="ECO:0007669"/>
    <property type="project" value="InterPro"/>
</dbReference>
<keyword evidence="1" id="KW-0813">Transport</keyword>
<evidence type="ECO:0000259" key="2">
    <source>
        <dbReference type="Pfam" id="PF00346"/>
    </source>
</evidence>
<dbReference type="InterPro" id="IPR001135">
    <property type="entry name" value="NADH_Q_OxRdtase_suD"/>
</dbReference>
<protein>
    <recommendedName>
        <fullName evidence="1">NADH-quinone oxidoreductase subunit D</fullName>
        <ecNumber evidence="1">7.1.1.-</ecNumber>
    </recommendedName>
    <alternativeName>
        <fullName evidence="1">NADH dehydrogenase I subunit D</fullName>
    </alternativeName>
    <alternativeName>
        <fullName evidence="1">NDH-1 subunit D</fullName>
    </alternativeName>
</protein>
<comment type="function">
    <text evidence="1">NDH-1 shuttles electrons from NADH, via FMN and iron-sulfur (Fe-S) centers, to quinones in the respiratory chain. The immediate electron acceptor for the enzyme in this species is believed to be ubiquinone. Couples the redox reaction to proton translocation (for every two electrons transferred, four hydrogen ions are translocated across the cytoplasmic membrane), and thus conserves the redox energy in a proton gradient.</text>
</comment>
<sequence>MEPLDLDISEGELELPSEPMLLNMGPSHPAMHGTVRIVVELSGEVINKADVQIGYLHRGFEKMCERGTWTQVFPYVDRCNYVSPMLNNVGFALAVEKMMGVTVPERCQYYRVALGELARICDHMICNGAMCMELGAFTPFLYLARAREVIWDIFEEETGARVTHSFGRVGGMAAPPTPDFKGMVRAGLARVMQYINDSEKLVLKNRIFLDRLEGVGIISKEDALALGWTGPTLRSTGAAYDVRRSHPYLVYDRLDFDIPVGTTGDNYDRFMCRLEEIRQSYRIIDQVLQQMPDEGPINVEDPRIILPPKGEVYTTIEATIQHFKIVMEGIKVPAGECYSYTEGGNGELGFYMVSDGSGTPYRMRIRPPCFAVTQGLEQLVTGLMIPDIVPTFGSLNMIGGECDH</sequence>
<dbReference type="STRING" id="52.CMC5_080990"/>
<dbReference type="NCBIfam" id="NF004739">
    <property type="entry name" value="PRK06075.1"/>
    <property type="match status" value="1"/>
</dbReference>
<comment type="subcellular location">
    <subcellularLocation>
        <location evidence="1">Cell membrane</location>
        <topology evidence="1">Peripheral membrane protein</topology>
        <orientation evidence="1">Cytoplasmic side</orientation>
    </subcellularLocation>
</comment>
<keyword evidence="4" id="KW-1185">Reference proteome</keyword>
<keyword evidence="1" id="KW-0520">NAD</keyword>
<keyword evidence="1" id="KW-0472">Membrane</keyword>
<dbReference type="EC" id="7.1.1.-" evidence="1"/>
<organism evidence="3 4">
    <name type="scientific">Chondromyces crocatus</name>
    <dbReference type="NCBI Taxonomy" id="52"/>
    <lineage>
        <taxon>Bacteria</taxon>
        <taxon>Pseudomonadati</taxon>
        <taxon>Myxococcota</taxon>
        <taxon>Polyangia</taxon>
        <taxon>Polyangiales</taxon>
        <taxon>Polyangiaceae</taxon>
        <taxon>Chondromyces</taxon>
    </lineage>
</organism>
<evidence type="ECO:0000256" key="1">
    <source>
        <dbReference type="HAMAP-Rule" id="MF_01358"/>
    </source>
</evidence>
<reference evidence="3 4" key="1">
    <citation type="submission" date="2015-07" db="EMBL/GenBank/DDBJ databases">
        <title>Genome analysis of myxobacterium Chondromyces crocatus Cm c5 reveals a high potential for natural compound synthesis and the genetic basis for the loss of fruiting body formation.</title>
        <authorList>
            <person name="Zaburannyi N."/>
            <person name="Bunk B."/>
            <person name="Maier J."/>
            <person name="Overmann J."/>
            <person name="Mueller R."/>
        </authorList>
    </citation>
    <scope>NUCLEOTIDE SEQUENCE [LARGE SCALE GENOMIC DNA]</scope>
    <source>
        <strain evidence="3 4">Cm c5</strain>
    </source>
</reference>
<dbReference type="AlphaFoldDB" id="A0A0K1ET81"/>
<dbReference type="KEGG" id="ccro:CMC5_080990"/>
<comment type="catalytic activity">
    <reaction evidence="1">
        <text>a quinone + NADH + 5 H(+)(in) = a quinol + NAD(+) + 4 H(+)(out)</text>
        <dbReference type="Rhea" id="RHEA:57888"/>
        <dbReference type="ChEBI" id="CHEBI:15378"/>
        <dbReference type="ChEBI" id="CHEBI:24646"/>
        <dbReference type="ChEBI" id="CHEBI:57540"/>
        <dbReference type="ChEBI" id="CHEBI:57945"/>
        <dbReference type="ChEBI" id="CHEBI:132124"/>
    </reaction>
</comment>
<dbReference type="OrthoDB" id="9801496at2"/>
<evidence type="ECO:0000313" key="3">
    <source>
        <dbReference type="EMBL" id="AKT43862.1"/>
    </source>
</evidence>
<dbReference type="InterPro" id="IPR029014">
    <property type="entry name" value="NiFe-Hase_large"/>
</dbReference>
<comment type="subunit">
    <text evidence="1">NDH-1 is composed of 14 different subunits. Subunits NuoB, C, D, E, F, and G constitute the peripheral sector of the complex.</text>
</comment>
<dbReference type="Proteomes" id="UP000067626">
    <property type="component" value="Chromosome"/>
</dbReference>
<dbReference type="GO" id="GO:0050136">
    <property type="term" value="F:NADH dehydrogenase (quinone) (non-electrogenic) activity"/>
    <property type="evidence" value="ECO:0007669"/>
    <property type="project" value="UniProtKB-UniRule"/>
</dbReference>
<dbReference type="SUPFAM" id="SSF56762">
    <property type="entry name" value="HydB/Nqo4-like"/>
    <property type="match status" value="1"/>
</dbReference>
<comment type="similarity">
    <text evidence="1">Belongs to the complex I 49 kDa subunit family.</text>
</comment>
<dbReference type="InterPro" id="IPR022885">
    <property type="entry name" value="NDH1_su_D/H"/>
</dbReference>
<dbReference type="EMBL" id="CP012159">
    <property type="protein sequence ID" value="AKT43862.1"/>
    <property type="molecule type" value="Genomic_DNA"/>
</dbReference>
<feature type="domain" description="NADH-quinone oxidoreductase subunit D" evidence="2">
    <location>
        <begin position="134"/>
        <end position="403"/>
    </location>
</feature>
<gene>
    <name evidence="1 3" type="primary">nuoD</name>
    <name evidence="3" type="ORF">CMC5_080990</name>
</gene>
<keyword evidence="1" id="KW-1003">Cell membrane</keyword>
<keyword evidence="1" id="KW-0874">Quinone</keyword>
<dbReference type="Pfam" id="PF00346">
    <property type="entry name" value="Complex1_49kDa"/>
    <property type="match status" value="1"/>
</dbReference>
<dbReference type="GO" id="GO:0048038">
    <property type="term" value="F:quinone binding"/>
    <property type="evidence" value="ECO:0007669"/>
    <property type="project" value="UniProtKB-KW"/>
</dbReference>
<dbReference type="PANTHER" id="PTHR11993">
    <property type="entry name" value="NADH-UBIQUINONE OXIDOREDUCTASE 49 KDA SUBUNIT"/>
    <property type="match status" value="1"/>
</dbReference>
<dbReference type="PANTHER" id="PTHR11993:SF10">
    <property type="entry name" value="NADH DEHYDROGENASE [UBIQUINONE] IRON-SULFUR PROTEIN 2, MITOCHONDRIAL"/>
    <property type="match status" value="1"/>
</dbReference>
<keyword evidence="1" id="KW-0830">Ubiquinone</keyword>
<keyword evidence="1" id="KW-1278">Translocase</keyword>
<name>A0A0K1ET81_CHOCO</name>
<proteinExistence type="inferred from homology"/>
<evidence type="ECO:0000313" key="4">
    <source>
        <dbReference type="Proteomes" id="UP000067626"/>
    </source>
</evidence>
<accession>A0A0K1ET81</accession>
<dbReference type="NCBIfam" id="TIGR01962">
    <property type="entry name" value="NuoD"/>
    <property type="match status" value="1"/>
</dbReference>
<dbReference type="Gene3D" id="1.10.645.10">
    <property type="entry name" value="Cytochrome-c3 Hydrogenase, chain B"/>
    <property type="match status" value="1"/>
</dbReference>
<dbReference type="PATRIC" id="fig|52.7.peg.8904"/>
<dbReference type="GO" id="GO:0005886">
    <property type="term" value="C:plasma membrane"/>
    <property type="evidence" value="ECO:0007669"/>
    <property type="project" value="UniProtKB-SubCell"/>
</dbReference>
<dbReference type="RefSeq" id="WP_050435274.1">
    <property type="nucleotide sequence ID" value="NZ_CP012159.1"/>
</dbReference>